<dbReference type="Proteomes" id="UP000479043">
    <property type="component" value="Unassembled WGS sequence"/>
</dbReference>
<comment type="caution">
    <text evidence="2">The sequence shown here is derived from an EMBL/GenBank/DDBJ whole genome shotgun (WGS) entry which is preliminary data.</text>
</comment>
<dbReference type="EMBL" id="WWEN01000001">
    <property type="protein sequence ID" value="MYM53741.1"/>
    <property type="molecule type" value="Genomic_DNA"/>
</dbReference>
<evidence type="ECO:0008006" key="4">
    <source>
        <dbReference type="Google" id="ProtNLM"/>
    </source>
</evidence>
<feature type="chain" id="PRO_5027095307" description="Flagellar assembly protein T N-terminal domain-containing protein" evidence="1">
    <location>
        <begin position="24"/>
        <end position="366"/>
    </location>
</feature>
<sequence length="366" mass="39040">MLRLRVLILAVVYLLGLPLAASAQAVWVEVIGHAVASNAKDKPAARRRALADALISAGMAGGVSMKGHTVLDKGRVVRDLTMMRAAGRVLRYNNLGEAWAGNTIQIRLRALVAPLEGPACGPRRHIVLVALAPNIRTSPNAPAWAAQLGNELFNDALARLERKRSITLDKVLAPGQQPISKTKNTSMSYTSLTQGDIRLQGGDTQLATWFEIDTDYGGVTGRQVVMRVQIQLIEGTGQVTQRTLSNAVSLPGSGPITTALGPRRPKLKAKLSEGFVEILEGLVDMATCTPVAAHVRRAGNTLSVPVGSRQGLSRAALAFTENPASDFEALEIVKLSGDRATLRPLDPAMPLSAFDGRMVRFVEAGQ</sequence>
<protein>
    <recommendedName>
        <fullName evidence="4">Flagellar assembly protein T N-terminal domain-containing protein</fullName>
    </recommendedName>
</protein>
<name>A0A6L8LCL0_9RHOB</name>
<keyword evidence="3" id="KW-1185">Reference proteome</keyword>
<proteinExistence type="predicted"/>
<evidence type="ECO:0000313" key="2">
    <source>
        <dbReference type="EMBL" id="MYM53741.1"/>
    </source>
</evidence>
<dbReference type="Gene3D" id="3.30.1660.40">
    <property type="entry name" value="FlgT, N-terminal domain"/>
    <property type="match status" value="1"/>
</dbReference>
<dbReference type="AlphaFoldDB" id="A0A6L8LCL0"/>
<accession>A0A6L8LCL0</accession>
<dbReference type="InterPro" id="IPR038180">
    <property type="entry name" value="FlgT_N_sf"/>
</dbReference>
<feature type="signal peptide" evidence="1">
    <location>
        <begin position="1"/>
        <end position="23"/>
    </location>
</feature>
<gene>
    <name evidence="2" type="ORF">GR167_00365</name>
</gene>
<dbReference type="RefSeq" id="WP_160971459.1">
    <property type="nucleotide sequence ID" value="NZ_WWEN01000001.1"/>
</dbReference>
<evidence type="ECO:0000313" key="3">
    <source>
        <dbReference type="Proteomes" id="UP000479043"/>
    </source>
</evidence>
<organism evidence="2 3">
    <name type="scientific">Thalassovita mangrovi</name>
    <dbReference type="NCBI Taxonomy" id="2692236"/>
    <lineage>
        <taxon>Bacteria</taxon>
        <taxon>Pseudomonadati</taxon>
        <taxon>Pseudomonadota</taxon>
        <taxon>Alphaproteobacteria</taxon>
        <taxon>Rhodobacterales</taxon>
        <taxon>Roseobacteraceae</taxon>
        <taxon>Thalassovita</taxon>
    </lineage>
</organism>
<evidence type="ECO:0000256" key="1">
    <source>
        <dbReference type="SAM" id="SignalP"/>
    </source>
</evidence>
<reference evidence="2 3" key="1">
    <citation type="submission" date="2020-01" db="EMBL/GenBank/DDBJ databases">
        <authorList>
            <person name="Chen S."/>
        </authorList>
    </citation>
    <scope>NUCLEOTIDE SEQUENCE [LARGE SCALE GENOMIC DNA]</scope>
    <source>
        <strain evidence="2 3">GS-10</strain>
    </source>
</reference>
<keyword evidence="1" id="KW-0732">Signal</keyword>